<dbReference type="Proteomes" id="UP000585474">
    <property type="component" value="Unassembled WGS sequence"/>
</dbReference>
<comment type="caution">
    <text evidence="1">The sequence shown here is derived from an EMBL/GenBank/DDBJ whole genome shotgun (WGS) entry which is preliminary data.</text>
</comment>
<proteinExistence type="predicted"/>
<name>A0A7J0DX40_9ERIC</name>
<organism evidence="1 2">
    <name type="scientific">Actinidia rufa</name>
    <dbReference type="NCBI Taxonomy" id="165716"/>
    <lineage>
        <taxon>Eukaryota</taxon>
        <taxon>Viridiplantae</taxon>
        <taxon>Streptophyta</taxon>
        <taxon>Embryophyta</taxon>
        <taxon>Tracheophyta</taxon>
        <taxon>Spermatophyta</taxon>
        <taxon>Magnoliopsida</taxon>
        <taxon>eudicotyledons</taxon>
        <taxon>Gunneridae</taxon>
        <taxon>Pentapetalae</taxon>
        <taxon>asterids</taxon>
        <taxon>Ericales</taxon>
        <taxon>Actinidiaceae</taxon>
        <taxon>Actinidia</taxon>
    </lineage>
</organism>
<accession>A0A7J0DX40</accession>
<gene>
    <name evidence="1" type="ORF">Acr_00g0086910</name>
</gene>
<evidence type="ECO:0000313" key="1">
    <source>
        <dbReference type="EMBL" id="GFS43784.1"/>
    </source>
</evidence>
<protein>
    <submittedName>
        <fullName evidence="1">Uncharacterized protein</fullName>
    </submittedName>
</protein>
<evidence type="ECO:0000313" key="2">
    <source>
        <dbReference type="Proteomes" id="UP000585474"/>
    </source>
</evidence>
<sequence length="67" mass="7345">MARTNAERDELISQHAAAALEQQGKSIEELQGIVYDVNKKLDMLEERQSSGMIGLNLLAAFSRGANL</sequence>
<dbReference type="AlphaFoldDB" id="A0A7J0DX40"/>
<reference evidence="2" key="1">
    <citation type="submission" date="2019-07" db="EMBL/GenBank/DDBJ databases">
        <title>De Novo Assembly of kiwifruit Actinidia rufa.</title>
        <authorList>
            <person name="Sugita-Konishi S."/>
            <person name="Sato K."/>
            <person name="Mori E."/>
            <person name="Abe Y."/>
            <person name="Kisaki G."/>
            <person name="Hamano K."/>
            <person name="Suezawa K."/>
            <person name="Otani M."/>
            <person name="Fukuda T."/>
            <person name="Manabe T."/>
            <person name="Gomi K."/>
            <person name="Tabuchi M."/>
            <person name="Akimitsu K."/>
            <person name="Kataoka I."/>
        </authorList>
    </citation>
    <scope>NUCLEOTIDE SEQUENCE [LARGE SCALE GENOMIC DNA]</scope>
    <source>
        <strain evidence="2">cv. Fuchu</strain>
    </source>
</reference>
<keyword evidence="2" id="KW-1185">Reference proteome</keyword>
<dbReference type="EMBL" id="BJWL01000429">
    <property type="protein sequence ID" value="GFS43784.1"/>
    <property type="molecule type" value="Genomic_DNA"/>
</dbReference>